<sequence length="55" mass="6477">MHYTKMVQLLHHFDIKVTKSLFSSPTLYTKSHTKNGPITNFPYIHLKLLFICTKI</sequence>
<keyword evidence="2" id="KW-1185">Reference proteome</keyword>
<dbReference type="EMBL" id="JBBNAE010000006">
    <property type="protein sequence ID" value="KAK9116450.1"/>
    <property type="molecule type" value="Genomic_DNA"/>
</dbReference>
<reference evidence="1 2" key="1">
    <citation type="submission" date="2024-01" db="EMBL/GenBank/DDBJ databases">
        <title>Genome assemblies of Stephania.</title>
        <authorList>
            <person name="Yang L."/>
        </authorList>
    </citation>
    <scope>NUCLEOTIDE SEQUENCE [LARGE SCALE GENOMIC DNA]</scope>
    <source>
        <strain evidence="1">QJT</strain>
        <tissue evidence="1">Leaf</tissue>
    </source>
</reference>
<comment type="caution">
    <text evidence="1">The sequence shown here is derived from an EMBL/GenBank/DDBJ whole genome shotgun (WGS) entry which is preliminary data.</text>
</comment>
<evidence type="ECO:0000313" key="2">
    <source>
        <dbReference type="Proteomes" id="UP001417504"/>
    </source>
</evidence>
<protein>
    <submittedName>
        <fullName evidence="1">Uncharacterized protein</fullName>
    </submittedName>
</protein>
<dbReference type="Proteomes" id="UP001417504">
    <property type="component" value="Unassembled WGS sequence"/>
</dbReference>
<name>A0AAP0IJI1_9MAGN</name>
<gene>
    <name evidence="1" type="ORF">Sjap_015397</name>
</gene>
<dbReference type="AlphaFoldDB" id="A0AAP0IJI1"/>
<organism evidence="1 2">
    <name type="scientific">Stephania japonica</name>
    <dbReference type="NCBI Taxonomy" id="461633"/>
    <lineage>
        <taxon>Eukaryota</taxon>
        <taxon>Viridiplantae</taxon>
        <taxon>Streptophyta</taxon>
        <taxon>Embryophyta</taxon>
        <taxon>Tracheophyta</taxon>
        <taxon>Spermatophyta</taxon>
        <taxon>Magnoliopsida</taxon>
        <taxon>Ranunculales</taxon>
        <taxon>Menispermaceae</taxon>
        <taxon>Menispermoideae</taxon>
        <taxon>Cissampelideae</taxon>
        <taxon>Stephania</taxon>
    </lineage>
</organism>
<accession>A0AAP0IJI1</accession>
<proteinExistence type="predicted"/>
<evidence type="ECO:0000313" key="1">
    <source>
        <dbReference type="EMBL" id="KAK9116450.1"/>
    </source>
</evidence>